<dbReference type="PANTHER" id="PTHR10642:SF26">
    <property type="entry name" value="RIBONUCLEASE H1"/>
    <property type="match status" value="1"/>
</dbReference>
<dbReference type="GO" id="GO:0046872">
    <property type="term" value="F:metal ion binding"/>
    <property type="evidence" value="ECO:0007669"/>
    <property type="project" value="UniProtKB-KW"/>
</dbReference>
<keyword evidence="4" id="KW-0540">Nuclease</keyword>
<dbReference type="EC" id="3.1.26.4" evidence="3"/>
<dbReference type="STRING" id="1314778.A0A5C3NTZ4"/>
<dbReference type="EMBL" id="ML211863">
    <property type="protein sequence ID" value="TFK80037.1"/>
    <property type="molecule type" value="Genomic_DNA"/>
</dbReference>
<dbReference type="GO" id="GO:0003676">
    <property type="term" value="F:nucleic acid binding"/>
    <property type="evidence" value="ECO:0007669"/>
    <property type="project" value="InterPro"/>
</dbReference>
<feature type="domain" description="RNase H type-1" evidence="8">
    <location>
        <begin position="1"/>
        <end position="140"/>
    </location>
</feature>
<dbReference type="CDD" id="cd09280">
    <property type="entry name" value="RNase_HI_eukaryote_like"/>
    <property type="match status" value="1"/>
</dbReference>
<proteinExistence type="inferred from homology"/>
<organism evidence="9 10">
    <name type="scientific">Polyporus arcularius HHB13444</name>
    <dbReference type="NCBI Taxonomy" id="1314778"/>
    <lineage>
        <taxon>Eukaryota</taxon>
        <taxon>Fungi</taxon>
        <taxon>Dikarya</taxon>
        <taxon>Basidiomycota</taxon>
        <taxon>Agaricomycotina</taxon>
        <taxon>Agaricomycetes</taxon>
        <taxon>Polyporales</taxon>
        <taxon>Polyporaceae</taxon>
        <taxon>Polyporus</taxon>
    </lineage>
</organism>
<gene>
    <name evidence="9" type="ORF">K466DRAFT_638804</name>
</gene>
<comment type="catalytic activity">
    <reaction evidence="1">
        <text>Endonucleolytic cleavage to 5'-phosphomonoester.</text>
        <dbReference type="EC" id="3.1.26.4"/>
    </reaction>
</comment>
<evidence type="ECO:0000256" key="1">
    <source>
        <dbReference type="ARBA" id="ARBA00000077"/>
    </source>
</evidence>
<dbReference type="InterPro" id="IPR012337">
    <property type="entry name" value="RNaseH-like_sf"/>
</dbReference>
<evidence type="ECO:0000256" key="2">
    <source>
        <dbReference type="ARBA" id="ARBA00005300"/>
    </source>
</evidence>
<evidence type="ECO:0000256" key="3">
    <source>
        <dbReference type="ARBA" id="ARBA00012180"/>
    </source>
</evidence>
<evidence type="ECO:0000259" key="8">
    <source>
        <dbReference type="PROSITE" id="PS50879"/>
    </source>
</evidence>
<evidence type="ECO:0000256" key="7">
    <source>
        <dbReference type="ARBA" id="ARBA00022801"/>
    </source>
</evidence>
<dbReference type="Pfam" id="PF00075">
    <property type="entry name" value="RNase_H"/>
    <property type="match status" value="1"/>
</dbReference>
<evidence type="ECO:0000256" key="4">
    <source>
        <dbReference type="ARBA" id="ARBA00022722"/>
    </source>
</evidence>
<dbReference type="PANTHER" id="PTHR10642">
    <property type="entry name" value="RIBONUCLEASE H1"/>
    <property type="match status" value="1"/>
</dbReference>
<dbReference type="Gene3D" id="3.30.420.10">
    <property type="entry name" value="Ribonuclease H-like superfamily/Ribonuclease H"/>
    <property type="match status" value="1"/>
</dbReference>
<evidence type="ECO:0000313" key="10">
    <source>
        <dbReference type="Proteomes" id="UP000308197"/>
    </source>
</evidence>
<evidence type="ECO:0000256" key="6">
    <source>
        <dbReference type="ARBA" id="ARBA00022759"/>
    </source>
</evidence>
<evidence type="ECO:0000313" key="9">
    <source>
        <dbReference type="EMBL" id="TFK80037.1"/>
    </source>
</evidence>
<dbReference type="InterPro" id="IPR036397">
    <property type="entry name" value="RNaseH_sf"/>
</dbReference>
<keyword evidence="7" id="KW-0378">Hydrolase</keyword>
<dbReference type="GO" id="GO:0004523">
    <property type="term" value="F:RNA-DNA hybrid ribonuclease activity"/>
    <property type="evidence" value="ECO:0007669"/>
    <property type="project" value="UniProtKB-EC"/>
</dbReference>
<dbReference type="GO" id="GO:0043137">
    <property type="term" value="P:DNA replication, removal of RNA primer"/>
    <property type="evidence" value="ECO:0007669"/>
    <property type="project" value="TreeGrafter"/>
</dbReference>
<dbReference type="SUPFAM" id="SSF53098">
    <property type="entry name" value="Ribonuclease H-like"/>
    <property type="match status" value="1"/>
</dbReference>
<dbReference type="Proteomes" id="UP000308197">
    <property type="component" value="Unassembled WGS sequence"/>
</dbReference>
<keyword evidence="6" id="KW-0255">Endonuclease</keyword>
<name>A0A5C3NTZ4_9APHY</name>
<dbReference type="InParanoid" id="A0A5C3NTZ4"/>
<evidence type="ECO:0000256" key="5">
    <source>
        <dbReference type="ARBA" id="ARBA00022723"/>
    </source>
</evidence>
<dbReference type="PROSITE" id="PS50879">
    <property type="entry name" value="RNASE_H_1"/>
    <property type="match status" value="1"/>
</dbReference>
<protein>
    <recommendedName>
        <fullName evidence="3">ribonuclease H</fullName>
        <ecNumber evidence="3">3.1.26.4</ecNumber>
    </recommendedName>
</protein>
<keyword evidence="5" id="KW-0479">Metal-binding</keyword>
<comment type="similarity">
    <text evidence="2">Belongs to the RNase H family.</text>
</comment>
<dbReference type="AlphaFoldDB" id="A0A5C3NTZ4"/>
<accession>A0A5C3NTZ4</accession>
<keyword evidence="10" id="KW-1185">Reference proteome</keyword>
<sequence length="425" mass="47991">MTLATDGSCLYNGERRAKAGAGVFVEGDQRLNKSYRLPEEITQSNQTGELIAAILATEIPDGRARVIMETDSRTTMDSVTKWTQRHEDSGYILQKNAHLTRVAVAKLRMRHAHTLFKWVRGHSGHPRNEAADKLAAPGAEKTAHDEVGLDIPVCARLTGAKLQSMTQKLAYRAIQDRKDKLVKPRPRTTANVDRITAGIQATFGTQLYDETIWTSFRSRHVSRQAAQFLWMATHDGYMIGSHWLRTNMSAELQERATCRICGECEMMTHIIFDCEARGQAIVWKLLEMTWRLTGAKWYEPCWGTAFGAACAVFSTSDGARKPATESLWCILCTEAVHLIWKLRCERVIQRDGEEFTETEVTNRYYAAMDARLSIDRRTAAIMKGKRALKPQDVERIWQPVIDRAADLPPKWVVNSGVLVGIKRGR</sequence>
<reference evidence="9 10" key="1">
    <citation type="journal article" date="2019" name="Nat. Ecol. Evol.">
        <title>Megaphylogeny resolves global patterns of mushroom evolution.</title>
        <authorList>
            <person name="Varga T."/>
            <person name="Krizsan K."/>
            <person name="Foldi C."/>
            <person name="Dima B."/>
            <person name="Sanchez-Garcia M."/>
            <person name="Sanchez-Ramirez S."/>
            <person name="Szollosi G.J."/>
            <person name="Szarkandi J.G."/>
            <person name="Papp V."/>
            <person name="Albert L."/>
            <person name="Andreopoulos W."/>
            <person name="Angelini C."/>
            <person name="Antonin V."/>
            <person name="Barry K.W."/>
            <person name="Bougher N.L."/>
            <person name="Buchanan P."/>
            <person name="Buyck B."/>
            <person name="Bense V."/>
            <person name="Catcheside P."/>
            <person name="Chovatia M."/>
            <person name="Cooper J."/>
            <person name="Damon W."/>
            <person name="Desjardin D."/>
            <person name="Finy P."/>
            <person name="Geml J."/>
            <person name="Haridas S."/>
            <person name="Hughes K."/>
            <person name="Justo A."/>
            <person name="Karasinski D."/>
            <person name="Kautmanova I."/>
            <person name="Kiss B."/>
            <person name="Kocsube S."/>
            <person name="Kotiranta H."/>
            <person name="LaButti K.M."/>
            <person name="Lechner B.E."/>
            <person name="Liimatainen K."/>
            <person name="Lipzen A."/>
            <person name="Lukacs Z."/>
            <person name="Mihaltcheva S."/>
            <person name="Morgado L.N."/>
            <person name="Niskanen T."/>
            <person name="Noordeloos M.E."/>
            <person name="Ohm R.A."/>
            <person name="Ortiz-Santana B."/>
            <person name="Ovrebo C."/>
            <person name="Racz N."/>
            <person name="Riley R."/>
            <person name="Savchenko A."/>
            <person name="Shiryaev A."/>
            <person name="Soop K."/>
            <person name="Spirin V."/>
            <person name="Szebenyi C."/>
            <person name="Tomsovsky M."/>
            <person name="Tulloss R.E."/>
            <person name="Uehling J."/>
            <person name="Grigoriev I.V."/>
            <person name="Vagvolgyi C."/>
            <person name="Papp T."/>
            <person name="Martin F.M."/>
            <person name="Miettinen O."/>
            <person name="Hibbett D.S."/>
            <person name="Nagy L.G."/>
        </authorList>
    </citation>
    <scope>NUCLEOTIDE SEQUENCE [LARGE SCALE GENOMIC DNA]</scope>
    <source>
        <strain evidence="9 10">HHB13444</strain>
    </source>
</reference>
<dbReference type="InterPro" id="IPR050092">
    <property type="entry name" value="RNase_H"/>
</dbReference>
<dbReference type="InterPro" id="IPR002156">
    <property type="entry name" value="RNaseH_domain"/>
</dbReference>